<evidence type="ECO:0000313" key="3">
    <source>
        <dbReference type="Proteomes" id="UP001164743"/>
    </source>
</evidence>
<evidence type="ECO:0000256" key="1">
    <source>
        <dbReference type="SAM" id="SignalP"/>
    </source>
</evidence>
<dbReference type="GeneID" id="77805005"/>
<gene>
    <name evidence="2" type="ORF">PtA15_16A421</name>
</gene>
<keyword evidence="3" id="KW-1185">Reference proteome</keyword>
<dbReference type="RefSeq" id="XP_053028068.1">
    <property type="nucleotide sequence ID" value="XM_053164110.1"/>
</dbReference>
<proteinExistence type="predicted"/>
<sequence length="205" mass="22059">MQPARTLLGLSIACSLDALDFPEEPGRFNPNESVVKGLTTNNWLPRVDPVGTPKAVAAIQRDSDNERGATRSAAVKSTKTPVAVCPQPKKAIPGQQAKRDLITRPATRRARFTAANLSALMLKSSAPTLPDKPSKDAMTEPSVVVVCVKDVGPEAAVPAVIMVKDVMSIPIARAQLENRMMLLDGVLKKANKSCKPRLEALEMLW</sequence>
<feature type="chain" id="PRO_5046998253" evidence="1">
    <location>
        <begin position="19"/>
        <end position="205"/>
    </location>
</feature>
<protein>
    <submittedName>
        <fullName evidence="2">Uncharacterized protein</fullName>
    </submittedName>
</protein>
<organism evidence="2 3">
    <name type="scientific">Puccinia triticina</name>
    <dbReference type="NCBI Taxonomy" id="208348"/>
    <lineage>
        <taxon>Eukaryota</taxon>
        <taxon>Fungi</taxon>
        <taxon>Dikarya</taxon>
        <taxon>Basidiomycota</taxon>
        <taxon>Pucciniomycotina</taxon>
        <taxon>Pucciniomycetes</taxon>
        <taxon>Pucciniales</taxon>
        <taxon>Pucciniaceae</taxon>
        <taxon>Puccinia</taxon>
    </lineage>
</organism>
<dbReference type="EMBL" id="CP110436">
    <property type="protein sequence ID" value="WAQ92513.1"/>
    <property type="molecule type" value="Genomic_DNA"/>
</dbReference>
<name>A0ABY7D4G7_9BASI</name>
<feature type="signal peptide" evidence="1">
    <location>
        <begin position="1"/>
        <end position="18"/>
    </location>
</feature>
<accession>A0ABY7D4G7</accession>
<keyword evidence="1" id="KW-0732">Signal</keyword>
<dbReference type="Proteomes" id="UP001164743">
    <property type="component" value="Chromosome 16A"/>
</dbReference>
<evidence type="ECO:0000313" key="2">
    <source>
        <dbReference type="EMBL" id="WAQ92513.1"/>
    </source>
</evidence>
<reference evidence="2" key="1">
    <citation type="submission" date="2022-10" db="EMBL/GenBank/DDBJ databases">
        <title>Puccinia triticina Genome sequencing and assembly.</title>
        <authorList>
            <person name="Li C."/>
        </authorList>
    </citation>
    <scope>NUCLEOTIDE SEQUENCE</scope>
    <source>
        <strain evidence="2">Pt15</strain>
    </source>
</reference>